<reference evidence="1" key="1">
    <citation type="journal article" date="2015" name="Genome Biol. Evol.">
        <title>Organellar Genomes of White Spruce (Picea glauca): Assembly and Annotation.</title>
        <authorList>
            <person name="Jackman S.D."/>
            <person name="Warren R.L."/>
            <person name="Gibb E.A."/>
            <person name="Vandervalk B.P."/>
            <person name="Mohamadi H."/>
            <person name="Chu J."/>
            <person name="Raymond A."/>
            <person name="Pleasance S."/>
            <person name="Coope R."/>
            <person name="Wildung M.R."/>
            <person name="Ritland C.E."/>
            <person name="Bousquet J."/>
            <person name="Jones S.J."/>
            <person name="Bohlmann J."/>
            <person name="Birol I."/>
        </authorList>
    </citation>
    <scope>NUCLEOTIDE SEQUENCE [LARGE SCALE GENOMIC DNA]</scope>
    <source>
        <tissue evidence="1">Flushing bud</tissue>
    </source>
</reference>
<accession>A0A117NGP7</accession>
<dbReference type="AlphaFoldDB" id="A0A117NGP7"/>
<keyword evidence="1" id="KW-0496">Mitochondrion</keyword>
<organism evidence="1">
    <name type="scientific">Picea glauca</name>
    <name type="common">White spruce</name>
    <name type="synonym">Pinus glauca</name>
    <dbReference type="NCBI Taxonomy" id="3330"/>
    <lineage>
        <taxon>Eukaryota</taxon>
        <taxon>Viridiplantae</taxon>
        <taxon>Streptophyta</taxon>
        <taxon>Embryophyta</taxon>
        <taxon>Tracheophyta</taxon>
        <taxon>Spermatophyta</taxon>
        <taxon>Pinopsida</taxon>
        <taxon>Pinidae</taxon>
        <taxon>Conifers I</taxon>
        <taxon>Pinales</taxon>
        <taxon>Pinaceae</taxon>
        <taxon>Picea</taxon>
    </lineage>
</organism>
<evidence type="ECO:0000313" key="1">
    <source>
        <dbReference type="EMBL" id="KUM47118.1"/>
    </source>
</evidence>
<protein>
    <submittedName>
        <fullName evidence="1">Uncharacterized protein</fullName>
    </submittedName>
</protein>
<gene>
    <name evidence="1" type="ORF">ABT39_MTgene6124</name>
</gene>
<dbReference type="EMBL" id="LKAM01000008">
    <property type="protein sequence ID" value="KUM47118.1"/>
    <property type="molecule type" value="Genomic_DNA"/>
</dbReference>
<proteinExistence type="predicted"/>
<comment type="caution">
    <text evidence="1">The sequence shown here is derived from an EMBL/GenBank/DDBJ whole genome shotgun (WGS) entry which is preliminary data.</text>
</comment>
<geneLocation type="mitochondrion" evidence="1"/>
<sequence>MITNEGGSLLGYTIKATLIGALANACLSKCLNVYGYEDKENRIRISSCSYVLAHIHNPFFHHV</sequence>
<name>A0A117NGP7_PICGL</name>